<proteinExistence type="predicted"/>
<dbReference type="OrthoDB" id="1678041at2"/>
<evidence type="ECO:0000256" key="1">
    <source>
        <dbReference type="SAM" id="SignalP"/>
    </source>
</evidence>
<dbReference type="AlphaFoldDB" id="A0A841R4J6"/>
<feature type="domain" description="Organic solvent tolerance-like N-terminal" evidence="2">
    <location>
        <begin position="27"/>
        <end position="151"/>
    </location>
</feature>
<sequence length="235" mass="24261">MNKRWIKTTALALFVMTTWSVGAVDTTITADTLTYNGNEDTAQAKGNVVITRGTAEMTGAEGIYHFADQSATLSGGVSYVDGATSLTAATVTAYADQSLAASGGVEMHADDRTLRGTTVTYRPSDGYGTIDGNAYLAVPGTEMTAGHVEAYVNEIRMIGTGGVSLSHPAQAFAATADAITYTQTPGADDGFAVLTGNAHAVQNGNTLNGPALEVRLKEQAVETKGRSTLVISGGR</sequence>
<keyword evidence="1" id="KW-0732">Signal</keyword>
<dbReference type="RefSeq" id="WP_159822315.1">
    <property type="nucleotide sequence ID" value="NZ_CABWNB010000001.1"/>
</dbReference>
<evidence type="ECO:0000259" key="2">
    <source>
        <dbReference type="Pfam" id="PF03968"/>
    </source>
</evidence>
<name>A0A841R4J6_9FIRM</name>
<feature type="chain" id="PRO_5038735450" evidence="1">
    <location>
        <begin position="24"/>
        <end position="235"/>
    </location>
</feature>
<dbReference type="InterPro" id="IPR005653">
    <property type="entry name" value="OstA-like_N"/>
</dbReference>
<organism evidence="3 4">
    <name type="scientific">Negativicoccus succinicivorans</name>
    <dbReference type="NCBI Taxonomy" id="620903"/>
    <lineage>
        <taxon>Bacteria</taxon>
        <taxon>Bacillati</taxon>
        <taxon>Bacillota</taxon>
        <taxon>Negativicutes</taxon>
        <taxon>Veillonellales</taxon>
        <taxon>Veillonellaceae</taxon>
        <taxon>Negativicoccus</taxon>
    </lineage>
</organism>
<dbReference type="GeneID" id="93486284"/>
<comment type="caution">
    <text evidence="3">The sequence shown here is derived from an EMBL/GenBank/DDBJ whole genome shotgun (WGS) entry which is preliminary data.</text>
</comment>
<dbReference type="Proteomes" id="UP000591941">
    <property type="component" value="Unassembled WGS sequence"/>
</dbReference>
<gene>
    <name evidence="3" type="ORF">HNR45_001022</name>
</gene>
<keyword evidence="4" id="KW-1185">Reference proteome</keyword>
<protein>
    <submittedName>
        <fullName evidence="3">Lipopolysaccharide export system protein LptA</fullName>
    </submittedName>
</protein>
<evidence type="ECO:0000313" key="3">
    <source>
        <dbReference type="EMBL" id="MBB6477969.1"/>
    </source>
</evidence>
<accession>A0A841R4J6</accession>
<reference evidence="3 4" key="1">
    <citation type="submission" date="2020-08" db="EMBL/GenBank/DDBJ databases">
        <title>Genomic Encyclopedia of Type Strains, Phase IV (KMG-IV): sequencing the most valuable type-strain genomes for metagenomic binning, comparative biology and taxonomic classification.</title>
        <authorList>
            <person name="Goeker M."/>
        </authorList>
    </citation>
    <scope>NUCLEOTIDE SEQUENCE [LARGE SCALE GENOMIC DNA]</scope>
    <source>
        <strain evidence="3 4">DSM 21255</strain>
    </source>
</reference>
<evidence type="ECO:0000313" key="4">
    <source>
        <dbReference type="Proteomes" id="UP000591941"/>
    </source>
</evidence>
<dbReference type="Pfam" id="PF03968">
    <property type="entry name" value="LptD_N"/>
    <property type="match status" value="1"/>
</dbReference>
<feature type="signal peptide" evidence="1">
    <location>
        <begin position="1"/>
        <end position="23"/>
    </location>
</feature>
<dbReference type="Gene3D" id="2.60.450.10">
    <property type="entry name" value="Lipopolysaccharide (LPS) transport protein A like domain"/>
    <property type="match status" value="2"/>
</dbReference>
<dbReference type="EMBL" id="JACHHI010000004">
    <property type="protein sequence ID" value="MBB6477969.1"/>
    <property type="molecule type" value="Genomic_DNA"/>
</dbReference>